<keyword evidence="3" id="KW-1185">Reference proteome</keyword>
<organism evidence="2 3">
    <name type="scientific">Alistipes intestinihominis</name>
    <dbReference type="NCBI Taxonomy" id="3133172"/>
    <lineage>
        <taxon>Bacteria</taxon>
        <taxon>Pseudomonadati</taxon>
        <taxon>Bacteroidota</taxon>
        <taxon>Bacteroidia</taxon>
        <taxon>Bacteroidales</taxon>
        <taxon>Rikenellaceae</taxon>
        <taxon>Alistipes</taxon>
    </lineage>
</organism>
<comment type="caution">
    <text evidence="2">The sequence shown here is derived from an EMBL/GenBank/DDBJ whole genome shotgun (WGS) entry which is preliminary data.</text>
</comment>
<name>A0ABV1GYX4_9BACT</name>
<evidence type="ECO:0008006" key="4">
    <source>
        <dbReference type="Google" id="ProtNLM"/>
    </source>
</evidence>
<gene>
    <name evidence="2" type="ORF">WMO46_11705</name>
</gene>
<accession>A0ABV1GYX4</accession>
<sequence>MKRLFTRAAMLLTVAATAFTFTACNDDNDGPEPFKSELIGSYKPTPVTMTIPDVVDDPSDFYFILLPTWSDPENIPGIDMSESMGMPAGSFVMPMNTICGLIQSMASAIVKGGLDQLDLGNDGSFGANYYDLVIKTDGSGEPDIISSLMDPTFGTELKTFPGAATAELLPEGALGYYTKNSRFYFTISKDFLKGVSAELDVLSIVDEMIKTYKLDIVSTDAYYGIPLKYSVKDGVTKLYVDRAMILSFRGVLDMVFSLLGDDAAFMGVKLGDIVNKVLDNTTELEIALPLKRI</sequence>
<evidence type="ECO:0000256" key="1">
    <source>
        <dbReference type="SAM" id="SignalP"/>
    </source>
</evidence>
<dbReference type="EMBL" id="JBBMFL010000014">
    <property type="protein sequence ID" value="MEQ2545608.1"/>
    <property type="molecule type" value="Genomic_DNA"/>
</dbReference>
<protein>
    <recommendedName>
        <fullName evidence="4">DUF4925 domain-containing protein</fullName>
    </recommendedName>
</protein>
<dbReference type="Proteomes" id="UP001460202">
    <property type="component" value="Unassembled WGS sequence"/>
</dbReference>
<dbReference type="RefSeq" id="WP_019151063.1">
    <property type="nucleotide sequence ID" value="NZ_JBBMFL010000014.1"/>
</dbReference>
<keyword evidence="1" id="KW-0732">Signal</keyword>
<feature type="chain" id="PRO_5045335041" description="DUF4925 domain-containing protein" evidence="1">
    <location>
        <begin position="24"/>
        <end position="293"/>
    </location>
</feature>
<proteinExistence type="predicted"/>
<feature type="signal peptide" evidence="1">
    <location>
        <begin position="1"/>
        <end position="23"/>
    </location>
</feature>
<evidence type="ECO:0000313" key="2">
    <source>
        <dbReference type="EMBL" id="MEQ2545608.1"/>
    </source>
</evidence>
<reference evidence="2 3" key="1">
    <citation type="submission" date="2024-03" db="EMBL/GenBank/DDBJ databases">
        <title>Human intestinal bacterial collection.</title>
        <authorList>
            <person name="Pauvert C."/>
            <person name="Hitch T.C.A."/>
            <person name="Clavel T."/>
        </authorList>
    </citation>
    <scope>NUCLEOTIDE SEQUENCE [LARGE SCALE GENOMIC DNA]</scope>
    <source>
        <strain evidence="2 3">CLA-KB-H122</strain>
    </source>
</reference>
<evidence type="ECO:0000313" key="3">
    <source>
        <dbReference type="Proteomes" id="UP001460202"/>
    </source>
</evidence>
<dbReference type="PROSITE" id="PS51257">
    <property type="entry name" value="PROKAR_LIPOPROTEIN"/>
    <property type="match status" value="1"/>
</dbReference>